<evidence type="ECO:0000256" key="7">
    <source>
        <dbReference type="ARBA" id="ARBA00023128"/>
    </source>
</evidence>
<dbReference type="AlphaFoldDB" id="Q0MVT5"/>
<dbReference type="InterPro" id="IPR003422">
    <property type="entry name" value="Cyt_b-c1_6"/>
</dbReference>
<proteinExistence type="evidence at transcript level"/>
<dbReference type="PANTHER" id="PTHR15336">
    <property type="entry name" value="UBIQUINOL-CYTOCHROME C REDUCTASE COMPLEX 7.8 KDA PROTEIN"/>
    <property type="match status" value="1"/>
</dbReference>
<dbReference type="Gene3D" id="1.10.287.20">
    <property type="entry name" value="Ubiquinol-cytochrome C reductase hinge domain"/>
    <property type="match status" value="1"/>
</dbReference>
<evidence type="ECO:0000256" key="8">
    <source>
        <dbReference type="ARBA" id="ARBA00023136"/>
    </source>
</evidence>
<evidence type="ECO:0000313" key="10">
    <source>
        <dbReference type="EMBL" id="ABH11658.1"/>
    </source>
</evidence>
<keyword evidence="6" id="KW-0249">Electron transport</keyword>
<evidence type="ECO:0000256" key="5">
    <source>
        <dbReference type="ARBA" id="ARBA00022792"/>
    </source>
</evidence>
<protein>
    <submittedName>
        <fullName evidence="10">Putative ubiquinol-cytochrome c reductase complex protein</fullName>
    </submittedName>
</protein>
<comment type="similarity">
    <text evidence="2">Belongs to the UQCRH/QCR6 family.</text>
</comment>
<dbReference type="PANTHER" id="PTHR15336:SF0">
    <property type="entry name" value="CYTOCHROME B-C1 COMPLEX SUBUNIT 6, MITOCHONDRIAL"/>
    <property type="match status" value="1"/>
</dbReference>
<comment type="subcellular location">
    <subcellularLocation>
        <location evidence="1">Mitochondrion inner membrane</location>
        <topology evidence="1">Peripheral membrane protein</topology>
        <orientation evidence="1">Intermembrane side</orientation>
    </subcellularLocation>
</comment>
<reference evidence="10" key="1">
    <citation type="submission" date="2006-07" db="EMBL/GenBank/DDBJ databases">
        <title>Cloning of SLC10 with a spliced leader from cysticercus cellulosae.</title>
        <authorList>
            <person name="Cai X."/>
            <person name="Zheng Y."/>
            <person name="Luo X."/>
            <person name="Jing Z."/>
            <person name="Hu Z."/>
            <person name="Guo A."/>
            <person name="Hou J."/>
        </authorList>
    </citation>
    <scope>NUCLEOTIDE SEQUENCE</scope>
</reference>
<dbReference type="EMBL" id="DQ840543">
    <property type="protein sequence ID" value="ABH11658.1"/>
    <property type="molecule type" value="mRNA"/>
</dbReference>
<evidence type="ECO:0000259" key="9">
    <source>
        <dbReference type="Pfam" id="PF02320"/>
    </source>
</evidence>
<keyword evidence="5" id="KW-0999">Mitochondrion inner membrane</keyword>
<organism evidence="10">
    <name type="scientific">Taenia solium</name>
    <name type="common">Pork tapeworm</name>
    <dbReference type="NCBI Taxonomy" id="6204"/>
    <lineage>
        <taxon>Eukaryota</taxon>
        <taxon>Metazoa</taxon>
        <taxon>Spiralia</taxon>
        <taxon>Lophotrochozoa</taxon>
        <taxon>Platyhelminthes</taxon>
        <taxon>Cestoda</taxon>
        <taxon>Eucestoda</taxon>
        <taxon>Cyclophyllidea</taxon>
        <taxon>Taeniidae</taxon>
        <taxon>Taenia</taxon>
    </lineage>
</organism>
<dbReference type="SUPFAM" id="SSF81531">
    <property type="entry name" value="Non-heme 11 kDa protein of cytochrome bc1 complex (Ubiquinol-cytochrome c reductase)"/>
    <property type="match status" value="1"/>
</dbReference>
<dbReference type="Pfam" id="PF02320">
    <property type="entry name" value="UCR_hinge"/>
    <property type="match status" value="1"/>
</dbReference>
<dbReference type="GO" id="GO:0006122">
    <property type="term" value="P:mitochondrial electron transport, ubiquinol to cytochrome c"/>
    <property type="evidence" value="ECO:0007669"/>
    <property type="project" value="InterPro"/>
</dbReference>
<gene>
    <name evidence="10" type="primary">SLC8</name>
</gene>
<sequence length="69" mass="7827">MSTSDTVVDPIHELRQRCRETKSCAKFVKLLEACSDRQPNTKESCEEELIDLIQCVDKCVGPKLFAVLK</sequence>
<keyword evidence="7" id="KW-0496">Mitochondrion</keyword>
<keyword evidence="8" id="KW-0472">Membrane</keyword>
<evidence type="ECO:0000256" key="2">
    <source>
        <dbReference type="ARBA" id="ARBA00006498"/>
    </source>
</evidence>
<keyword evidence="4" id="KW-0679">Respiratory chain</keyword>
<evidence type="ECO:0000256" key="6">
    <source>
        <dbReference type="ARBA" id="ARBA00022982"/>
    </source>
</evidence>
<keyword evidence="3" id="KW-0813">Transport</keyword>
<accession>Q0MVT5</accession>
<name>Q0MVT5_TAESO</name>
<dbReference type="InterPro" id="IPR036811">
    <property type="entry name" value="Ubol_cytC_Rdtase_hinge_dom_sf"/>
</dbReference>
<evidence type="ECO:0000256" key="4">
    <source>
        <dbReference type="ARBA" id="ARBA00022660"/>
    </source>
</evidence>
<evidence type="ECO:0000256" key="3">
    <source>
        <dbReference type="ARBA" id="ARBA00022448"/>
    </source>
</evidence>
<evidence type="ECO:0000256" key="1">
    <source>
        <dbReference type="ARBA" id="ARBA00004137"/>
    </source>
</evidence>
<feature type="domain" description="Ubiquinol-cytochrome C reductase hinge" evidence="9">
    <location>
        <begin position="9"/>
        <end position="69"/>
    </location>
</feature>
<dbReference type="InterPro" id="IPR023184">
    <property type="entry name" value="Ubol_cytC_Rdtase_hinge_dom"/>
</dbReference>
<dbReference type="GO" id="GO:0005743">
    <property type="term" value="C:mitochondrial inner membrane"/>
    <property type="evidence" value="ECO:0007669"/>
    <property type="project" value="UniProtKB-SubCell"/>
</dbReference>